<gene>
    <name evidence="11" type="primary">sucB1</name>
    <name evidence="11" type="ORF">GCM10011365_13170</name>
</gene>
<evidence type="ECO:0000256" key="6">
    <source>
        <dbReference type="ARBA" id="ARBA00023315"/>
    </source>
</evidence>
<dbReference type="PROSITE" id="PS50968">
    <property type="entry name" value="BIOTINYL_LIPOYL"/>
    <property type="match status" value="1"/>
</dbReference>
<dbReference type="Pfam" id="PF02817">
    <property type="entry name" value="E3_binding"/>
    <property type="match status" value="1"/>
</dbReference>
<dbReference type="PROSITE" id="PS51826">
    <property type="entry name" value="PSBD"/>
    <property type="match status" value="1"/>
</dbReference>
<comment type="subunit">
    <text evidence="3">Forms a 24-polypeptide structural core with octahedral symmetry.</text>
</comment>
<dbReference type="Gene3D" id="3.30.559.10">
    <property type="entry name" value="Chloramphenicol acetyltransferase-like domain"/>
    <property type="match status" value="1"/>
</dbReference>
<reference evidence="11" key="2">
    <citation type="submission" date="2020-09" db="EMBL/GenBank/DDBJ databases">
        <authorList>
            <person name="Sun Q."/>
            <person name="Zhou Y."/>
        </authorList>
    </citation>
    <scope>NUCLEOTIDE SEQUENCE</scope>
    <source>
        <strain evidence="11">CGMCC 1.12181</strain>
    </source>
</reference>
<dbReference type="InterPro" id="IPR011053">
    <property type="entry name" value="Single_hybrid_motif"/>
</dbReference>
<evidence type="ECO:0000259" key="9">
    <source>
        <dbReference type="PROSITE" id="PS50968"/>
    </source>
</evidence>
<comment type="similarity">
    <text evidence="2 7">Belongs to the 2-oxoacid dehydrogenase family.</text>
</comment>
<evidence type="ECO:0000256" key="4">
    <source>
        <dbReference type="ARBA" id="ARBA00022679"/>
    </source>
</evidence>
<feature type="region of interest" description="Disordered" evidence="8">
    <location>
        <begin position="72"/>
        <end position="125"/>
    </location>
</feature>
<keyword evidence="11" id="KW-0670">Pyruvate</keyword>
<dbReference type="SUPFAM" id="SSF47005">
    <property type="entry name" value="Peripheral subunit-binding domain of 2-oxo acid dehydrogenase complex"/>
    <property type="match status" value="1"/>
</dbReference>
<dbReference type="InterPro" id="IPR036625">
    <property type="entry name" value="E3-bd_dom_sf"/>
</dbReference>
<sequence length="404" mass="44692">MSKTVDITLEEAQTEGTTATVAEWLKQVGDRVCKDEPIIELETDKVMMEVVAPADGVLTAIHVEVGETATEQKILGTIDTEAESKPENEERKTKEKSAPKDKQHSLSQKNTPAAGPLDHPPSKFKSPAVRRLLSQHDLNPESIPGTGKNNRLTSRDIKAYLDQVESDSTSSSDDSQFIKHTPMRRKIAEHMQHSLQTAPHVTAVFDVDLSRIIAHRTQHKKSYEQRGIKLTFTAYFIAATVSALRHQPKINARFHEDGLEVFNHMNIGIGTALGDDGLIVPVLKHCEHKNVEQIAQGLTEMTDKARTGELKQSDVQGGTFTISNHGVSGSLVATPIIINQPQVAILGLGKIEKRPVVKTIDGEDALVIKPMCYVSLTIDHRALDAYHTNDFLSHFKDFIENWEA</sequence>
<organism evidence="11 12">
    <name type="scientific">Marinicella pacifica</name>
    <dbReference type="NCBI Taxonomy" id="1171543"/>
    <lineage>
        <taxon>Bacteria</taxon>
        <taxon>Pseudomonadati</taxon>
        <taxon>Pseudomonadota</taxon>
        <taxon>Gammaproteobacteria</taxon>
        <taxon>Lysobacterales</taxon>
        <taxon>Marinicellaceae</taxon>
        <taxon>Marinicella</taxon>
    </lineage>
</organism>
<feature type="domain" description="Peripheral subunit-binding (PSBD)" evidence="10">
    <location>
        <begin position="124"/>
        <end position="161"/>
    </location>
</feature>
<accession>A0A917FPS6</accession>
<feature type="domain" description="Lipoyl-binding" evidence="9">
    <location>
        <begin position="2"/>
        <end position="79"/>
    </location>
</feature>
<dbReference type="InterPro" id="IPR050743">
    <property type="entry name" value="2-oxoacid_DH_E2_comp"/>
</dbReference>
<dbReference type="Proteomes" id="UP000605253">
    <property type="component" value="Unassembled WGS sequence"/>
</dbReference>
<comment type="caution">
    <text evidence="11">The sequence shown here is derived from an EMBL/GenBank/DDBJ whole genome shotgun (WGS) entry which is preliminary data.</text>
</comment>
<evidence type="ECO:0000313" key="11">
    <source>
        <dbReference type="EMBL" id="GGF93293.1"/>
    </source>
</evidence>
<evidence type="ECO:0000256" key="2">
    <source>
        <dbReference type="ARBA" id="ARBA00007317"/>
    </source>
</evidence>
<keyword evidence="12" id="KW-1185">Reference proteome</keyword>
<dbReference type="InterPro" id="IPR004167">
    <property type="entry name" value="PSBD"/>
</dbReference>
<proteinExistence type="inferred from homology"/>
<dbReference type="Pfam" id="PF00198">
    <property type="entry name" value="2-oxoacid_dh"/>
    <property type="match status" value="1"/>
</dbReference>
<evidence type="ECO:0000256" key="1">
    <source>
        <dbReference type="ARBA" id="ARBA00001938"/>
    </source>
</evidence>
<name>A0A917FPS6_9GAMM</name>
<dbReference type="SUPFAM" id="SSF51230">
    <property type="entry name" value="Single hybrid motif"/>
    <property type="match status" value="1"/>
</dbReference>
<comment type="cofactor">
    <cofactor evidence="1 7">
        <name>(R)-lipoate</name>
        <dbReference type="ChEBI" id="CHEBI:83088"/>
    </cofactor>
</comment>
<dbReference type="AlphaFoldDB" id="A0A917FPS6"/>
<evidence type="ECO:0000256" key="8">
    <source>
        <dbReference type="SAM" id="MobiDB-lite"/>
    </source>
</evidence>
<evidence type="ECO:0000256" key="7">
    <source>
        <dbReference type="RuleBase" id="RU003423"/>
    </source>
</evidence>
<dbReference type="Pfam" id="PF00364">
    <property type="entry name" value="Biotin_lipoyl"/>
    <property type="match status" value="1"/>
</dbReference>
<dbReference type="PANTHER" id="PTHR43178">
    <property type="entry name" value="DIHYDROLIPOAMIDE ACETYLTRANSFERASE COMPONENT OF PYRUVATE DEHYDROGENASE COMPLEX"/>
    <property type="match status" value="1"/>
</dbReference>
<evidence type="ECO:0000259" key="10">
    <source>
        <dbReference type="PROSITE" id="PS51826"/>
    </source>
</evidence>
<keyword evidence="6 7" id="KW-0012">Acyltransferase</keyword>
<feature type="compositionally biased region" description="Basic and acidic residues" evidence="8">
    <location>
        <begin position="82"/>
        <end position="104"/>
    </location>
</feature>
<dbReference type="GO" id="GO:0005737">
    <property type="term" value="C:cytoplasm"/>
    <property type="evidence" value="ECO:0007669"/>
    <property type="project" value="TreeGrafter"/>
</dbReference>
<dbReference type="CDD" id="cd06849">
    <property type="entry name" value="lipoyl_domain"/>
    <property type="match status" value="1"/>
</dbReference>
<dbReference type="Gene3D" id="4.10.320.10">
    <property type="entry name" value="E3-binding domain"/>
    <property type="match status" value="1"/>
</dbReference>
<evidence type="ECO:0000256" key="3">
    <source>
        <dbReference type="ARBA" id="ARBA00011484"/>
    </source>
</evidence>
<dbReference type="EMBL" id="BMEO01000004">
    <property type="protein sequence ID" value="GGF93293.1"/>
    <property type="molecule type" value="Genomic_DNA"/>
</dbReference>
<dbReference type="GO" id="GO:0031405">
    <property type="term" value="F:lipoic acid binding"/>
    <property type="evidence" value="ECO:0007669"/>
    <property type="project" value="TreeGrafter"/>
</dbReference>
<dbReference type="InterPro" id="IPR023213">
    <property type="entry name" value="CAT-like_dom_sf"/>
</dbReference>
<dbReference type="SUPFAM" id="SSF52777">
    <property type="entry name" value="CoA-dependent acyltransferases"/>
    <property type="match status" value="1"/>
</dbReference>
<keyword evidence="4 7" id="KW-0808">Transferase</keyword>
<dbReference type="EC" id="2.3.1.-" evidence="7"/>
<dbReference type="Gene3D" id="2.40.50.100">
    <property type="match status" value="1"/>
</dbReference>
<reference evidence="11" key="1">
    <citation type="journal article" date="2014" name="Int. J. Syst. Evol. Microbiol.">
        <title>Complete genome sequence of Corynebacterium casei LMG S-19264T (=DSM 44701T), isolated from a smear-ripened cheese.</title>
        <authorList>
            <consortium name="US DOE Joint Genome Institute (JGI-PGF)"/>
            <person name="Walter F."/>
            <person name="Albersmeier A."/>
            <person name="Kalinowski J."/>
            <person name="Ruckert C."/>
        </authorList>
    </citation>
    <scope>NUCLEOTIDE SEQUENCE</scope>
    <source>
        <strain evidence="11">CGMCC 1.12181</strain>
    </source>
</reference>
<dbReference type="GO" id="GO:0016407">
    <property type="term" value="F:acetyltransferase activity"/>
    <property type="evidence" value="ECO:0007669"/>
    <property type="project" value="TreeGrafter"/>
</dbReference>
<dbReference type="RefSeq" id="WP_188364906.1">
    <property type="nucleotide sequence ID" value="NZ_BAABJF010000015.1"/>
</dbReference>
<keyword evidence="5 7" id="KW-0450">Lipoyl</keyword>
<protein>
    <recommendedName>
        <fullName evidence="7">Dihydrolipoamide acetyltransferase component of pyruvate dehydrogenase complex</fullName>
        <ecNumber evidence="7">2.3.1.-</ecNumber>
    </recommendedName>
</protein>
<dbReference type="PANTHER" id="PTHR43178:SF5">
    <property type="entry name" value="LIPOAMIDE ACYLTRANSFERASE COMPONENT OF BRANCHED-CHAIN ALPHA-KETO ACID DEHYDROGENASE COMPLEX, MITOCHONDRIAL"/>
    <property type="match status" value="1"/>
</dbReference>
<dbReference type="InterPro" id="IPR000089">
    <property type="entry name" value="Biotin_lipoyl"/>
</dbReference>
<evidence type="ECO:0000313" key="12">
    <source>
        <dbReference type="Proteomes" id="UP000605253"/>
    </source>
</evidence>
<evidence type="ECO:0000256" key="5">
    <source>
        <dbReference type="ARBA" id="ARBA00022823"/>
    </source>
</evidence>
<dbReference type="InterPro" id="IPR001078">
    <property type="entry name" value="2-oxoacid_DH_actylTfrase"/>
</dbReference>